<feature type="domain" description="PAC" evidence="20">
    <location>
        <begin position="102"/>
        <end position="157"/>
    </location>
</feature>
<evidence type="ECO:0000256" key="6">
    <source>
        <dbReference type="ARBA" id="ARBA00022679"/>
    </source>
</evidence>
<organism evidence="22 23">
    <name type="scientific">Rubrivivax gelatinosus (strain NBRC 100245 / IL144)</name>
    <dbReference type="NCBI Taxonomy" id="983917"/>
    <lineage>
        <taxon>Bacteria</taxon>
        <taxon>Pseudomonadati</taxon>
        <taxon>Pseudomonadota</taxon>
        <taxon>Betaproteobacteria</taxon>
        <taxon>Burkholderiales</taxon>
        <taxon>Sphaerotilaceae</taxon>
        <taxon>Rubrivivax</taxon>
    </lineage>
</organism>
<dbReference type="Gene3D" id="3.30.565.10">
    <property type="entry name" value="Histidine kinase-like ATPase, C-terminal domain"/>
    <property type="match status" value="1"/>
</dbReference>
<dbReference type="eggNOG" id="COG2198">
    <property type="taxonomic scope" value="Bacteria"/>
</dbReference>
<dbReference type="CDD" id="cd00130">
    <property type="entry name" value="PAS"/>
    <property type="match status" value="2"/>
</dbReference>
<dbReference type="Proteomes" id="UP000007883">
    <property type="component" value="Chromosome"/>
</dbReference>
<evidence type="ECO:0000259" key="21">
    <source>
        <dbReference type="PROSITE" id="PS50894"/>
    </source>
</evidence>
<evidence type="ECO:0000256" key="2">
    <source>
        <dbReference type="ARBA" id="ARBA00004651"/>
    </source>
</evidence>
<dbReference type="eggNOG" id="COG0784">
    <property type="taxonomic scope" value="Bacteria"/>
</dbReference>
<evidence type="ECO:0000256" key="3">
    <source>
        <dbReference type="ARBA" id="ARBA00012438"/>
    </source>
</evidence>
<dbReference type="PRINTS" id="PR00344">
    <property type="entry name" value="BCTRLSENSOR"/>
</dbReference>
<dbReference type="Gene3D" id="3.30.450.20">
    <property type="entry name" value="PAS domain"/>
    <property type="match status" value="3"/>
</dbReference>
<keyword evidence="12" id="KW-0902">Two-component regulatory system</keyword>
<dbReference type="SUPFAM" id="SSF55874">
    <property type="entry name" value="ATPase domain of HSP90 chaperone/DNA topoisomerase II/histidine kinase"/>
    <property type="match status" value="1"/>
</dbReference>
<dbReference type="PANTHER" id="PTHR45339:SF1">
    <property type="entry name" value="HYBRID SIGNAL TRANSDUCTION HISTIDINE KINASE J"/>
    <property type="match status" value="1"/>
</dbReference>
<dbReference type="InterPro" id="IPR036641">
    <property type="entry name" value="HPT_dom_sf"/>
</dbReference>
<keyword evidence="8" id="KW-0547">Nucleotide-binding</keyword>
<dbReference type="PROSITE" id="PS50110">
    <property type="entry name" value="RESPONSE_REGULATORY"/>
    <property type="match status" value="2"/>
</dbReference>
<dbReference type="Gene3D" id="1.20.120.160">
    <property type="entry name" value="HPT domain"/>
    <property type="match status" value="1"/>
</dbReference>
<dbReference type="SMART" id="SM00091">
    <property type="entry name" value="PAS"/>
    <property type="match status" value="3"/>
</dbReference>
<dbReference type="InterPro" id="IPR000700">
    <property type="entry name" value="PAS-assoc_C"/>
</dbReference>
<evidence type="ECO:0000259" key="17">
    <source>
        <dbReference type="PROSITE" id="PS50109"/>
    </source>
</evidence>
<evidence type="ECO:0000256" key="10">
    <source>
        <dbReference type="ARBA" id="ARBA00022840"/>
    </source>
</evidence>
<comment type="subcellular location">
    <subcellularLocation>
        <location evidence="2">Cell membrane</location>
        <topology evidence="2">Multi-pass membrane protein</topology>
    </subcellularLocation>
</comment>
<dbReference type="Pfam" id="PF02518">
    <property type="entry name" value="HATPase_c"/>
    <property type="match status" value="1"/>
</dbReference>
<dbReference type="EC" id="2.7.13.3" evidence="3"/>
<dbReference type="Pfam" id="PF00072">
    <property type="entry name" value="Response_reg"/>
    <property type="match status" value="2"/>
</dbReference>
<dbReference type="Pfam" id="PF01627">
    <property type="entry name" value="Hpt"/>
    <property type="match status" value="1"/>
</dbReference>
<dbReference type="PROSITE" id="PS50109">
    <property type="entry name" value="HIS_KIN"/>
    <property type="match status" value="1"/>
</dbReference>
<dbReference type="EMBL" id="AP012320">
    <property type="protein sequence ID" value="BAL95823.1"/>
    <property type="molecule type" value="Genomic_DNA"/>
</dbReference>
<evidence type="ECO:0000313" key="22">
    <source>
        <dbReference type="EMBL" id="BAL95823.1"/>
    </source>
</evidence>
<dbReference type="CDD" id="cd17546">
    <property type="entry name" value="REC_hyHK_CKI1_RcsC-like"/>
    <property type="match status" value="1"/>
</dbReference>
<dbReference type="SUPFAM" id="SSF52172">
    <property type="entry name" value="CheY-like"/>
    <property type="match status" value="2"/>
</dbReference>
<dbReference type="InterPro" id="IPR008207">
    <property type="entry name" value="Sig_transdc_His_kin_Hpt_dom"/>
</dbReference>
<dbReference type="AlphaFoldDB" id="I0HS36"/>
<dbReference type="PROSITE" id="PS50112">
    <property type="entry name" value="PAS"/>
    <property type="match status" value="1"/>
</dbReference>
<dbReference type="Pfam" id="PF00512">
    <property type="entry name" value="HisKA"/>
    <property type="match status" value="1"/>
</dbReference>
<dbReference type="Pfam" id="PF08448">
    <property type="entry name" value="PAS_4"/>
    <property type="match status" value="1"/>
</dbReference>
<gene>
    <name evidence="22" type="ordered locus">RGE_24820</name>
</gene>
<dbReference type="InterPro" id="IPR036097">
    <property type="entry name" value="HisK_dim/P_sf"/>
</dbReference>
<evidence type="ECO:0000256" key="15">
    <source>
        <dbReference type="PROSITE-ProRule" id="PRU00169"/>
    </source>
</evidence>
<keyword evidence="10" id="KW-0067">ATP-binding</keyword>
<feature type="domain" description="Response regulatory" evidence="18">
    <location>
        <begin position="675"/>
        <end position="795"/>
    </location>
</feature>
<dbReference type="InterPro" id="IPR000014">
    <property type="entry name" value="PAS"/>
</dbReference>
<feature type="domain" description="HPt" evidence="21">
    <location>
        <begin position="972"/>
        <end position="1066"/>
    </location>
</feature>
<dbReference type="InterPro" id="IPR003661">
    <property type="entry name" value="HisK_dim/P_dom"/>
</dbReference>
<feature type="region of interest" description="Disordered" evidence="16">
    <location>
        <begin position="938"/>
        <end position="957"/>
    </location>
</feature>
<evidence type="ECO:0000256" key="4">
    <source>
        <dbReference type="ARBA" id="ARBA00022475"/>
    </source>
</evidence>
<keyword evidence="13" id="KW-0472">Membrane</keyword>
<dbReference type="PROSITE" id="PS50113">
    <property type="entry name" value="PAC"/>
    <property type="match status" value="2"/>
</dbReference>
<dbReference type="FunFam" id="1.10.287.130:FF:000002">
    <property type="entry name" value="Two-component osmosensing histidine kinase"/>
    <property type="match status" value="1"/>
</dbReference>
<feature type="domain" description="PAS" evidence="19">
    <location>
        <begin position="33"/>
        <end position="78"/>
    </location>
</feature>
<dbReference type="SMART" id="SM00387">
    <property type="entry name" value="HATPase_c"/>
    <property type="match status" value="1"/>
</dbReference>
<feature type="domain" description="PAC" evidence="20">
    <location>
        <begin position="229"/>
        <end position="279"/>
    </location>
</feature>
<evidence type="ECO:0000256" key="13">
    <source>
        <dbReference type="ARBA" id="ARBA00023136"/>
    </source>
</evidence>
<dbReference type="SMART" id="SM00388">
    <property type="entry name" value="HisKA"/>
    <property type="match status" value="1"/>
</dbReference>
<dbReference type="NCBIfam" id="TIGR00229">
    <property type="entry name" value="sensory_box"/>
    <property type="match status" value="2"/>
</dbReference>
<feature type="modified residue" description="4-aspartylphosphate" evidence="15">
    <location>
        <position position="866"/>
    </location>
</feature>
<feature type="domain" description="Histidine kinase" evidence="17">
    <location>
        <begin position="437"/>
        <end position="658"/>
    </location>
</feature>
<proteinExistence type="predicted"/>
<keyword evidence="7" id="KW-0812">Transmembrane</keyword>
<dbReference type="SMART" id="SM00086">
    <property type="entry name" value="PAC"/>
    <property type="match status" value="3"/>
</dbReference>
<dbReference type="InterPro" id="IPR004358">
    <property type="entry name" value="Sig_transdc_His_kin-like_C"/>
</dbReference>
<dbReference type="eggNOG" id="COG2205">
    <property type="taxonomic scope" value="Bacteria"/>
</dbReference>
<dbReference type="PANTHER" id="PTHR45339">
    <property type="entry name" value="HYBRID SIGNAL TRANSDUCTION HISTIDINE KINASE J"/>
    <property type="match status" value="1"/>
</dbReference>
<evidence type="ECO:0000256" key="7">
    <source>
        <dbReference type="ARBA" id="ARBA00022692"/>
    </source>
</evidence>
<dbReference type="PATRIC" id="fig|983917.3.peg.2414"/>
<feature type="modified residue" description="4-aspartylphosphate" evidence="15">
    <location>
        <position position="729"/>
    </location>
</feature>
<dbReference type="InterPro" id="IPR011006">
    <property type="entry name" value="CheY-like_superfamily"/>
</dbReference>
<evidence type="ECO:0000256" key="14">
    <source>
        <dbReference type="PROSITE-ProRule" id="PRU00110"/>
    </source>
</evidence>
<dbReference type="GO" id="GO:0005886">
    <property type="term" value="C:plasma membrane"/>
    <property type="evidence" value="ECO:0007669"/>
    <property type="project" value="UniProtKB-SubCell"/>
</dbReference>
<evidence type="ECO:0000256" key="11">
    <source>
        <dbReference type="ARBA" id="ARBA00022989"/>
    </source>
</evidence>
<keyword evidence="23" id="KW-1185">Reference proteome</keyword>
<dbReference type="CDD" id="cd00088">
    <property type="entry name" value="HPT"/>
    <property type="match status" value="1"/>
</dbReference>
<dbReference type="InterPro" id="IPR036890">
    <property type="entry name" value="HATPase_C_sf"/>
</dbReference>
<keyword evidence="6 22" id="KW-0808">Transferase</keyword>
<dbReference type="InterPro" id="IPR003594">
    <property type="entry name" value="HATPase_dom"/>
</dbReference>
<dbReference type="SUPFAM" id="SSF47226">
    <property type="entry name" value="Histidine-containing phosphotransfer domain, HPT domain"/>
    <property type="match status" value="1"/>
</dbReference>
<dbReference type="CDD" id="cd16922">
    <property type="entry name" value="HATPase_EvgS-ArcB-TorS-like"/>
    <property type="match status" value="1"/>
</dbReference>
<dbReference type="HOGENOM" id="CLU_287567_0_0_4"/>
<evidence type="ECO:0000259" key="19">
    <source>
        <dbReference type="PROSITE" id="PS50112"/>
    </source>
</evidence>
<dbReference type="SUPFAM" id="SSF55785">
    <property type="entry name" value="PYP-like sensor domain (PAS domain)"/>
    <property type="match status" value="3"/>
</dbReference>
<dbReference type="SMART" id="SM00448">
    <property type="entry name" value="REC"/>
    <property type="match status" value="2"/>
</dbReference>
<dbReference type="Gene3D" id="3.40.50.2300">
    <property type="match status" value="2"/>
</dbReference>
<evidence type="ECO:0000259" key="18">
    <source>
        <dbReference type="PROSITE" id="PS50110"/>
    </source>
</evidence>
<dbReference type="KEGG" id="rge:RGE_24820"/>
<dbReference type="Gene3D" id="1.10.287.130">
    <property type="match status" value="1"/>
</dbReference>
<dbReference type="GO" id="GO:0000155">
    <property type="term" value="F:phosphorelay sensor kinase activity"/>
    <property type="evidence" value="ECO:0007669"/>
    <property type="project" value="InterPro"/>
</dbReference>
<evidence type="ECO:0000259" key="20">
    <source>
        <dbReference type="PROSITE" id="PS50113"/>
    </source>
</evidence>
<evidence type="ECO:0000256" key="9">
    <source>
        <dbReference type="ARBA" id="ARBA00022777"/>
    </source>
</evidence>
<sequence length="1071" mass="116033">MIAALSVVVLVLGIGLQSLRRSAQRETQALEAERARFATLFRLLPEAAWLKDQDGLFIDCNPLCEQMVGRRREALIGRHAAEVFGIEAATSGALSDAQAMAGDKPVRYEAWLDLSGEHRLYQFTKTRVHDAQGLVIGVLGVARDITELHEGRERFRRLFEGSSQATVLVEGRHCVDANAAALALFAAPSREALLQTLPERLWPERQADGSETAAAAALLRERIAATGWAELDWDLLRLDGSLFTARMRVTSIRFDERSLLHVVLNDVTEQKRLDRELAAYRAGLERRVADRTAELDAVARELGETNERLRAILDGAAAGIAWVRDGRFVQCNRRLAELVGQPALALLGRPVSALDAGDGGAFAADAGVAREHLLRREDGSTFWARVSTSAIDPEDAGKGLVVQVIDVSAEHAAAEDRERARRLAEDAARTKSDFLANMSHEIRTPLNAVIGMTRILSRTEMSPRQQDCVSKIQDSSHHLLAVVDDILDFSRLEAGKLRIEQVEFDLEALLQHVGAQVAERAAAKDLEFVIDVAPEVPARLVGDPLRLGQVLINYVNNAVKFTDDGEIAIEVRELARLGPRSMLELAVRDTGIGISPEQRQRLFQSFQQADSSTTRRFGGTGLGLAICRRLATLMGGDVGVDSEVDVGSTFWLRLPLPIAAEPAAEPPPAAFAGRRLLVVDDHGQARAVTASLLRRQGFSVDSVDSAAAALDAVERAFAAEAPYTLALVDWKMPVVNGLDLALRLRSSPPPRPQVLLMTHGDPAELARLAGTDVAPEVLQKPVSASALHDALARVLGGTPRAGVHAESGAALRFDGLQALLVEDNDINREVGVELLREHGLEVDTAHDGREAVHCVRERHYDIVFMDMQMPVMDGLDATRAIRLLPGGTALPIVAMTANALPADRERCLAAGMDDHVAKPIDPAVLAARLRHWLGREAGASAGAAPEPDPAPRPDEDAAVLDPAAGLRLAGGRQALYRNLLRVFTRTQKDICARVRTAMDEDRWVEAERTAHTLKGTAAQIGASPLRDAAAHLEHAIHHRADGDRLDGPLERVQQALQAVLDAIEAGESQAG</sequence>
<dbReference type="Pfam" id="PF13188">
    <property type="entry name" value="PAS_8"/>
    <property type="match status" value="2"/>
</dbReference>
<evidence type="ECO:0000256" key="1">
    <source>
        <dbReference type="ARBA" id="ARBA00000085"/>
    </source>
</evidence>
<name>I0HS36_RUBGI</name>
<dbReference type="RefSeq" id="WP_014428685.1">
    <property type="nucleotide sequence ID" value="NC_017075.1"/>
</dbReference>
<dbReference type="CDD" id="cd00156">
    <property type="entry name" value="REC"/>
    <property type="match status" value="1"/>
</dbReference>
<evidence type="ECO:0000256" key="5">
    <source>
        <dbReference type="ARBA" id="ARBA00022553"/>
    </source>
</evidence>
<reference evidence="22 23" key="1">
    <citation type="journal article" date="2012" name="J. Bacteriol.">
        <title>Complete genome sequence of phototrophic betaproteobacterium Rubrivivax gelatinosus IL144.</title>
        <authorList>
            <person name="Nagashima S."/>
            <person name="Kamimura A."/>
            <person name="Shimizu T."/>
            <person name="Nakamura-isaki S."/>
            <person name="Aono E."/>
            <person name="Sakamoto K."/>
            <person name="Ichikawa N."/>
            <person name="Nakazawa H."/>
            <person name="Sekine M."/>
            <person name="Yamazaki S."/>
            <person name="Fujita N."/>
            <person name="Shimada K."/>
            <person name="Hanada S."/>
            <person name="Nagashima K.V.P."/>
        </authorList>
    </citation>
    <scope>NUCLEOTIDE SEQUENCE [LARGE SCALE GENOMIC DNA]</scope>
    <source>
        <strain evidence="23">NBRC 100245 / IL144</strain>
    </source>
</reference>
<dbReference type="InterPro" id="IPR013656">
    <property type="entry name" value="PAS_4"/>
</dbReference>
<comment type="catalytic activity">
    <reaction evidence="1">
        <text>ATP + protein L-histidine = ADP + protein N-phospho-L-histidine.</text>
        <dbReference type="EC" id="2.7.13.3"/>
    </reaction>
</comment>
<dbReference type="FunFam" id="3.30.565.10:FF:000078">
    <property type="entry name" value="Two-component sensor histidine kinase"/>
    <property type="match status" value="1"/>
</dbReference>
<dbReference type="InterPro" id="IPR035965">
    <property type="entry name" value="PAS-like_dom_sf"/>
</dbReference>
<evidence type="ECO:0000256" key="8">
    <source>
        <dbReference type="ARBA" id="ARBA00022741"/>
    </source>
</evidence>
<evidence type="ECO:0000256" key="12">
    <source>
        <dbReference type="ARBA" id="ARBA00023012"/>
    </source>
</evidence>
<dbReference type="InterPro" id="IPR005467">
    <property type="entry name" value="His_kinase_dom"/>
</dbReference>
<keyword evidence="9 22" id="KW-0418">Kinase</keyword>
<dbReference type="CDD" id="cd00082">
    <property type="entry name" value="HisKA"/>
    <property type="match status" value="1"/>
</dbReference>
<accession>I0HS36</accession>
<protein>
    <recommendedName>
        <fullName evidence="3">histidine kinase</fullName>
        <ecNumber evidence="3">2.7.13.3</ecNumber>
    </recommendedName>
</protein>
<dbReference type="GO" id="GO:0005524">
    <property type="term" value="F:ATP binding"/>
    <property type="evidence" value="ECO:0007669"/>
    <property type="project" value="UniProtKB-KW"/>
</dbReference>
<dbReference type="PROSITE" id="PS50894">
    <property type="entry name" value="HPT"/>
    <property type="match status" value="1"/>
</dbReference>
<dbReference type="STRING" id="983917.RGE_24820"/>
<dbReference type="InterPro" id="IPR001610">
    <property type="entry name" value="PAC"/>
</dbReference>
<dbReference type="InterPro" id="IPR001789">
    <property type="entry name" value="Sig_transdc_resp-reg_receiver"/>
</dbReference>
<feature type="modified residue" description="Phosphohistidine" evidence="14">
    <location>
        <position position="1011"/>
    </location>
</feature>
<evidence type="ECO:0000313" key="23">
    <source>
        <dbReference type="Proteomes" id="UP000007883"/>
    </source>
</evidence>
<keyword evidence="11" id="KW-1133">Transmembrane helix</keyword>
<keyword evidence="5 15" id="KW-0597">Phosphoprotein</keyword>
<evidence type="ECO:0000256" key="16">
    <source>
        <dbReference type="SAM" id="MobiDB-lite"/>
    </source>
</evidence>
<keyword evidence="4" id="KW-1003">Cell membrane</keyword>
<feature type="domain" description="Response regulatory" evidence="18">
    <location>
        <begin position="817"/>
        <end position="933"/>
    </location>
</feature>
<dbReference type="SUPFAM" id="SSF47384">
    <property type="entry name" value="Homodimeric domain of signal transducing histidine kinase"/>
    <property type="match status" value="1"/>
</dbReference>
<dbReference type="eggNOG" id="COG0745">
    <property type="taxonomic scope" value="Bacteria"/>
</dbReference>